<dbReference type="EMBL" id="FNEK01000021">
    <property type="protein sequence ID" value="SDJ65295.1"/>
    <property type="molecule type" value="Genomic_DNA"/>
</dbReference>
<keyword evidence="1" id="KW-0805">Transcription regulation</keyword>
<dbReference type="InterPro" id="IPR010982">
    <property type="entry name" value="Lambda_DNA-bd_dom_sf"/>
</dbReference>
<dbReference type="RefSeq" id="WP_093155836.1">
    <property type="nucleotide sequence ID" value="NZ_FNEK01000021.1"/>
</dbReference>
<dbReference type="Pfam" id="PF00356">
    <property type="entry name" value="LacI"/>
    <property type="match status" value="1"/>
</dbReference>
<dbReference type="GO" id="GO:0000976">
    <property type="term" value="F:transcription cis-regulatory region binding"/>
    <property type="evidence" value="ECO:0007669"/>
    <property type="project" value="TreeGrafter"/>
</dbReference>
<evidence type="ECO:0000256" key="3">
    <source>
        <dbReference type="ARBA" id="ARBA00023163"/>
    </source>
</evidence>
<evidence type="ECO:0000313" key="7">
    <source>
        <dbReference type="Proteomes" id="UP000199382"/>
    </source>
</evidence>
<dbReference type="InterPro" id="IPR046335">
    <property type="entry name" value="LacI/GalR-like_sensor"/>
</dbReference>
<dbReference type="GO" id="GO:0003700">
    <property type="term" value="F:DNA-binding transcription factor activity"/>
    <property type="evidence" value="ECO:0007669"/>
    <property type="project" value="TreeGrafter"/>
</dbReference>
<proteinExistence type="predicted"/>
<keyword evidence="2" id="KW-0238">DNA-binding</keyword>
<dbReference type="STRING" id="571298.SAMN04488026_102146"/>
<dbReference type="Gene3D" id="1.10.260.40">
    <property type="entry name" value="lambda repressor-like DNA-binding domains"/>
    <property type="match status" value="1"/>
</dbReference>
<dbReference type="SUPFAM" id="SSF53822">
    <property type="entry name" value="Periplasmic binding protein-like I"/>
    <property type="match status" value="1"/>
</dbReference>
<accession>A0A1G8VIZ8</accession>
<protein>
    <submittedName>
        <fullName evidence="6">Transcriptional regulator, LacI family</fullName>
    </submittedName>
</protein>
<organism evidence="6 7">
    <name type="scientific">Aliiruegeria lutimaris</name>
    <dbReference type="NCBI Taxonomy" id="571298"/>
    <lineage>
        <taxon>Bacteria</taxon>
        <taxon>Pseudomonadati</taxon>
        <taxon>Pseudomonadota</taxon>
        <taxon>Alphaproteobacteria</taxon>
        <taxon>Rhodobacterales</taxon>
        <taxon>Roseobacteraceae</taxon>
        <taxon>Aliiruegeria</taxon>
    </lineage>
</organism>
<dbReference type="AlphaFoldDB" id="A0A1G8VIZ8"/>
<evidence type="ECO:0000313" key="6">
    <source>
        <dbReference type="EMBL" id="SDJ65295.1"/>
    </source>
</evidence>
<dbReference type="PANTHER" id="PTHR30146:SF109">
    <property type="entry name" value="HTH-TYPE TRANSCRIPTIONAL REGULATOR GALS"/>
    <property type="match status" value="1"/>
</dbReference>
<reference evidence="6 7" key="1">
    <citation type="submission" date="2016-10" db="EMBL/GenBank/DDBJ databases">
        <authorList>
            <person name="de Groot N.N."/>
        </authorList>
    </citation>
    <scope>NUCLEOTIDE SEQUENCE [LARGE SCALE GENOMIC DNA]</scope>
    <source>
        <strain evidence="6 7">DSM 25294</strain>
    </source>
</reference>
<dbReference type="CDD" id="cd06267">
    <property type="entry name" value="PBP1_LacI_sugar_binding-like"/>
    <property type="match status" value="1"/>
</dbReference>
<dbReference type="PANTHER" id="PTHR30146">
    <property type="entry name" value="LACI-RELATED TRANSCRIPTIONAL REPRESSOR"/>
    <property type="match status" value="1"/>
</dbReference>
<dbReference type="SUPFAM" id="SSF47413">
    <property type="entry name" value="lambda repressor-like DNA-binding domains"/>
    <property type="match status" value="1"/>
</dbReference>
<evidence type="ECO:0000256" key="1">
    <source>
        <dbReference type="ARBA" id="ARBA00023015"/>
    </source>
</evidence>
<evidence type="ECO:0000259" key="5">
    <source>
        <dbReference type="PROSITE" id="PS50932"/>
    </source>
</evidence>
<dbReference type="Gene3D" id="3.40.50.2300">
    <property type="match status" value="2"/>
</dbReference>
<dbReference type="Pfam" id="PF13377">
    <property type="entry name" value="Peripla_BP_3"/>
    <property type="match status" value="1"/>
</dbReference>
<keyword evidence="3" id="KW-0804">Transcription</keyword>
<evidence type="ECO:0000256" key="2">
    <source>
        <dbReference type="ARBA" id="ARBA00023125"/>
    </source>
</evidence>
<name>A0A1G8VIZ8_9RHOB</name>
<feature type="region of interest" description="Disordered" evidence="4">
    <location>
        <begin position="312"/>
        <end position="333"/>
    </location>
</feature>
<dbReference type="SMART" id="SM00354">
    <property type="entry name" value="HTH_LACI"/>
    <property type="match status" value="1"/>
</dbReference>
<dbReference type="CDD" id="cd01392">
    <property type="entry name" value="HTH_LacI"/>
    <property type="match status" value="1"/>
</dbReference>
<evidence type="ECO:0000256" key="4">
    <source>
        <dbReference type="SAM" id="MobiDB-lite"/>
    </source>
</evidence>
<dbReference type="OrthoDB" id="8433438at2"/>
<keyword evidence="7" id="KW-1185">Reference proteome</keyword>
<dbReference type="Proteomes" id="UP000199382">
    <property type="component" value="Unassembled WGS sequence"/>
</dbReference>
<dbReference type="PROSITE" id="PS50932">
    <property type="entry name" value="HTH_LACI_2"/>
    <property type="match status" value="1"/>
</dbReference>
<feature type="domain" description="HTH lacI-type" evidence="5">
    <location>
        <begin position="3"/>
        <end position="57"/>
    </location>
</feature>
<gene>
    <name evidence="6" type="ORF">SAMN04488026_102146</name>
</gene>
<dbReference type="InterPro" id="IPR028082">
    <property type="entry name" value="Peripla_BP_I"/>
</dbReference>
<dbReference type="InterPro" id="IPR000843">
    <property type="entry name" value="HTH_LacI"/>
</dbReference>
<sequence length="333" mass="34819">MQPRLKEIAKALGVSTATVSNVLSGKGRVSDETRKLVSEKIREVGYRPGGPGRALRTGRSGVLGLVLPDISNPLFPALAQAIETAAERSGQGILIADSHADPGAQAEALQRMIQRGADGIIIVPCRGTQVSDLPLPAVVIDSASTPGNCVCSDHQRGGQQAVEHLLDLGHRKFALLGQSRRSSVQSDRIAGMQAALAAGAHAETFWLEDGTPDFAELARRGTTAIIATSDLHALTALTRLQDAGLSVPGDVSVIGFDDLSFSARITPGLTTLAQNMPEIAAKAVAHLSLQLESAPLPMARLVPMELVVRGSTGPAPDFPPRKKPSPQQGDVTT</sequence>